<keyword evidence="2" id="KW-1185">Reference proteome</keyword>
<dbReference type="OrthoDB" id="2987979at2759"/>
<dbReference type="Proteomes" id="UP000467700">
    <property type="component" value="Unassembled WGS sequence"/>
</dbReference>
<comment type="caution">
    <text evidence="1">The sequence shown here is derived from an EMBL/GenBank/DDBJ whole genome shotgun (WGS) entry which is preliminary data.</text>
</comment>
<accession>A0A8S0X4C9</accession>
<gene>
    <name evidence="1" type="ORF">AAE3_LOCUS8992</name>
</gene>
<evidence type="ECO:0000313" key="2">
    <source>
        <dbReference type="Proteomes" id="UP000467700"/>
    </source>
</evidence>
<dbReference type="AlphaFoldDB" id="A0A8S0X4C9"/>
<reference evidence="1 2" key="1">
    <citation type="submission" date="2020-01" db="EMBL/GenBank/DDBJ databases">
        <authorList>
            <person name="Gupta K D."/>
        </authorList>
    </citation>
    <scope>NUCLEOTIDE SEQUENCE [LARGE SCALE GENOMIC DNA]</scope>
</reference>
<dbReference type="SUPFAM" id="SSF52047">
    <property type="entry name" value="RNI-like"/>
    <property type="match status" value="1"/>
</dbReference>
<name>A0A8S0X4C9_CYCAE</name>
<protein>
    <submittedName>
        <fullName evidence="1">Uncharacterized protein</fullName>
    </submittedName>
</protein>
<dbReference type="EMBL" id="CACVBS010000056">
    <property type="protein sequence ID" value="CAA7266762.1"/>
    <property type="molecule type" value="Genomic_DNA"/>
</dbReference>
<sequence>MPQGTATSSLNRNGNRPIITGKDIPDDIWYLIASYLADGRRAEDLRRFMSIHRCFFNFVLDLKYGEVRWVRIDKAFMTILKRLQSSVISSHVRRLYVRAWFVEYLLKREADSKLTNHGYMGLASFLVPSLKKPTGVRSGNKDVPASRVVDSNLSAKKILPLLVTAMKGMTGVIEFHFEWRDLPLNKDTKMFLTTTRTTFSSSLRKLALQAQLSKFRELLAIADYENLDELEFHFDYTPSRSPGDGSTAIDDTDARELRDTILPFIARRRSALRSLSITASSTLDLSDFLRNLPFMPGLRRFESNISFCPSTLSDPSSFVQILDRHSTSLLHVSLKPGTPLRKRYWERVHEQLLLSRQALCDLESLEIPFLSPYDKTRLLVGRSCDTITKLWLTDCALELKGVEDVLNMFAHRPYALQDLHLGVRVLNLPLVHLLALRLPNLYSLTLVYATCGDVGFFTPADIEPAVHVVLFDWKLNEINLCQGKYQPPTLDTEPLMTVGLSEECHIMKLISEQVPTIRTWKGFPKDRLTRFLSPYGH</sequence>
<organism evidence="1 2">
    <name type="scientific">Cyclocybe aegerita</name>
    <name type="common">Black poplar mushroom</name>
    <name type="synonym">Agrocybe aegerita</name>
    <dbReference type="NCBI Taxonomy" id="1973307"/>
    <lineage>
        <taxon>Eukaryota</taxon>
        <taxon>Fungi</taxon>
        <taxon>Dikarya</taxon>
        <taxon>Basidiomycota</taxon>
        <taxon>Agaricomycotina</taxon>
        <taxon>Agaricomycetes</taxon>
        <taxon>Agaricomycetidae</taxon>
        <taxon>Agaricales</taxon>
        <taxon>Agaricineae</taxon>
        <taxon>Bolbitiaceae</taxon>
        <taxon>Cyclocybe</taxon>
    </lineage>
</organism>
<proteinExistence type="predicted"/>
<evidence type="ECO:0000313" key="1">
    <source>
        <dbReference type="EMBL" id="CAA7266762.1"/>
    </source>
</evidence>